<keyword evidence="1" id="KW-1133">Transmembrane helix</keyword>
<evidence type="ECO:0000313" key="2">
    <source>
        <dbReference type="EMBL" id="NUW34395.1"/>
    </source>
</evidence>
<sequence length="234" mass="25898">MLLTPTPRPSTSFWRDNGAALLMGAVALALAGLVRFVIPYERDITSVWMLLVKLTPQLAACLAVAWLDVAWARWLRLHLVALPAIFLGFLCYFVPKTFMIALDMVDGAAEFEDLYLHVVVFVPFLIIGLVLAYRAGGGSREGVLRIGAAMTILQMSGLEDLMAVLMNRRLNGIPEVWDWAHHMTVRLGHPATRGEAYAFIVVHVVLAVLALALPRRWFAGLGRRLRPGRARTSA</sequence>
<feature type="transmembrane region" description="Helical" evidence="1">
    <location>
        <begin position="196"/>
        <end position="214"/>
    </location>
</feature>
<name>A0A7Y6I9X7_9ACTN</name>
<feature type="transmembrane region" description="Helical" evidence="1">
    <location>
        <begin position="114"/>
        <end position="135"/>
    </location>
</feature>
<reference evidence="2 3" key="1">
    <citation type="submission" date="2020-06" db="EMBL/GenBank/DDBJ databases">
        <title>Nonomuraea sp. SMC257, a novel actinomycete isolated from soil.</title>
        <authorList>
            <person name="Chanama M."/>
        </authorList>
    </citation>
    <scope>NUCLEOTIDE SEQUENCE [LARGE SCALE GENOMIC DNA]</scope>
    <source>
        <strain evidence="2 3">SMC257</strain>
    </source>
</reference>
<evidence type="ECO:0000256" key="1">
    <source>
        <dbReference type="SAM" id="Phobius"/>
    </source>
</evidence>
<dbReference type="Proteomes" id="UP000586042">
    <property type="component" value="Unassembled WGS sequence"/>
</dbReference>
<protein>
    <submittedName>
        <fullName evidence="2">Uncharacterized protein</fullName>
    </submittedName>
</protein>
<accession>A0A7Y6I9X7</accession>
<gene>
    <name evidence="2" type="ORF">HTZ77_23580</name>
</gene>
<comment type="caution">
    <text evidence="2">The sequence shown here is derived from an EMBL/GenBank/DDBJ whole genome shotgun (WGS) entry which is preliminary data.</text>
</comment>
<organism evidence="2 3">
    <name type="scientific">Nonomuraea montanisoli</name>
    <dbReference type="NCBI Taxonomy" id="2741721"/>
    <lineage>
        <taxon>Bacteria</taxon>
        <taxon>Bacillati</taxon>
        <taxon>Actinomycetota</taxon>
        <taxon>Actinomycetes</taxon>
        <taxon>Streptosporangiales</taxon>
        <taxon>Streptosporangiaceae</taxon>
        <taxon>Nonomuraea</taxon>
    </lineage>
</organism>
<evidence type="ECO:0000313" key="3">
    <source>
        <dbReference type="Proteomes" id="UP000586042"/>
    </source>
</evidence>
<dbReference type="EMBL" id="JABWGN010000009">
    <property type="protein sequence ID" value="NUW34395.1"/>
    <property type="molecule type" value="Genomic_DNA"/>
</dbReference>
<feature type="transmembrane region" description="Helical" evidence="1">
    <location>
        <begin position="75"/>
        <end position="94"/>
    </location>
</feature>
<keyword evidence="1" id="KW-0812">Transmembrane</keyword>
<proteinExistence type="predicted"/>
<feature type="transmembrane region" description="Helical" evidence="1">
    <location>
        <begin position="50"/>
        <end position="69"/>
    </location>
</feature>
<dbReference type="RefSeq" id="WP_175591855.1">
    <property type="nucleotide sequence ID" value="NZ_JABWGN010000009.1"/>
</dbReference>
<feature type="transmembrane region" description="Helical" evidence="1">
    <location>
        <begin position="20"/>
        <end position="38"/>
    </location>
</feature>
<keyword evidence="3" id="KW-1185">Reference proteome</keyword>
<dbReference type="AlphaFoldDB" id="A0A7Y6I9X7"/>
<keyword evidence="1" id="KW-0472">Membrane</keyword>